<dbReference type="FunFam" id="3.20.20.70:FF:000024">
    <property type="entry name" value="Indole-3-glycerol phosphate synthase"/>
    <property type="match status" value="1"/>
</dbReference>
<sequence length="266" mass="29221">MTILDKIIRQKEIEVELLKKQPLPEFSGAAKSIKKIEHSFHNTQQMNVIAEIKRSSPSKGEIDMAVDPVKQAKLYESCGAGAISVLTDETFFNGSMEDLRNVRKAVDLPILCKDFMIDPIQIDHAKAAGASIILLIVAALSDNKLQELFEYATHQGIEVLCEVHDANEMTRAIELGATIIGINNRNLKTFEVDLSATEQLASMVKNPDTILISESGIKSRDDVIQVGKEDINGILVGETLMRSNNIAALFNELKIPITKGGIPNAR</sequence>
<dbReference type="Proteomes" id="UP000199444">
    <property type="component" value="Unassembled WGS sequence"/>
</dbReference>
<evidence type="ECO:0000256" key="5">
    <source>
        <dbReference type="ARBA" id="ARBA00022793"/>
    </source>
</evidence>
<dbReference type="Pfam" id="PF00218">
    <property type="entry name" value="IGPS"/>
    <property type="match status" value="1"/>
</dbReference>
<dbReference type="GO" id="GO:0000162">
    <property type="term" value="P:L-tryptophan biosynthetic process"/>
    <property type="evidence" value="ECO:0007669"/>
    <property type="project" value="UniProtKB-UniRule"/>
</dbReference>
<dbReference type="STRING" id="553311.SAMN05216231_3372"/>
<evidence type="ECO:0000256" key="3">
    <source>
        <dbReference type="ARBA" id="ARBA00008737"/>
    </source>
</evidence>
<evidence type="ECO:0000256" key="2">
    <source>
        <dbReference type="ARBA" id="ARBA00004696"/>
    </source>
</evidence>
<dbReference type="InterPro" id="IPR013798">
    <property type="entry name" value="Indole-3-glycerol_P_synth_dom"/>
</dbReference>
<dbReference type="Gene3D" id="3.20.20.70">
    <property type="entry name" value="Aldolase class I"/>
    <property type="match status" value="1"/>
</dbReference>
<dbReference type="NCBIfam" id="NF001377">
    <property type="entry name" value="PRK00278.2-4"/>
    <property type="match status" value="1"/>
</dbReference>
<dbReference type="PANTHER" id="PTHR22854:SF2">
    <property type="entry name" value="INDOLE-3-GLYCEROL-PHOSPHATE SYNTHASE"/>
    <property type="match status" value="1"/>
</dbReference>
<dbReference type="InterPro" id="IPR011060">
    <property type="entry name" value="RibuloseP-bd_barrel"/>
</dbReference>
<comment type="pathway">
    <text evidence="2 9">Amino-acid biosynthesis; L-tryptophan biosynthesis; L-tryptophan from chorismate: step 4/5.</text>
</comment>
<keyword evidence="6 9" id="KW-0822">Tryptophan biosynthesis</keyword>
<dbReference type="AlphaFoldDB" id="A0A1H1FRH3"/>
<dbReference type="HAMAP" id="MF_00134_A">
    <property type="entry name" value="IGPS_A"/>
    <property type="match status" value="1"/>
</dbReference>
<dbReference type="InterPro" id="IPR013785">
    <property type="entry name" value="Aldolase_TIM"/>
</dbReference>
<dbReference type="EC" id="4.1.1.48" evidence="9"/>
<name>A0A1H1FRH3_9BACI</name>
<feature type="domain" description="Indole-3-glycerol phosphate synthase" evidence="10">
    <location>
        <begin position="4"/>
        <end position="252"/>
    </location>
</feature>
<dbReference type="RefSeq" id="WP_175559516.1">
    <property type="nucleotide sequence ID" value="NZ_FNKD01000004.1"/>
</dbReference>
<dbReference type="SUPFAM" id="SSF51366">
    <property type="entry name" value="Ribulose-phoshate binding barrel"/>
    <property type="match status" value="1"/>
</dbReference>
<dbReference type="GO" id="GO:0004640">
    <property type="term" value="F:phosphoribosylanthranilate isomerase activity"/>
    <property type="evidence" value="ECO:0007669"/>
    <property type="project" value="TreeGrafter"/>
</dbReference>
<keyword evidence="5 9" id="KW-0210">Decarboxylase</keyword>
<keyword evidence="12" id="KW-1185">Reference proteome</keyword>
<evidence type="ECO:0000256" key="7">
    <source>
        <dbReference type="ARBA" id="ARBA00023141"/>
    </source>
</evidence>
<protein>
    <recommendedName>
        <fullName evidence="9">Indole-3-glycerol phosphate synthase</fullName>
        <shortName evidence="9">IGPS</shortName>
        <ecNumber evidence="9">4.1.1.48</ecNumber>
    </recommendedName>
</protein>
<comment type="catalytic activity">
    <reaction evidence="1 9">
        <text>1-(2-carboxyphenylamino)-1-deoxy-D-ribulose 5-phosphate + H(+) = (1S,2R)-1-C-(indol-3-yl)glycerol 3-phosphate + CO2 + H2O</text>
        <dbReference type="Rhea" id="RHEA:23476"/>
        <dbReference type="ChEBI" id="CHEBI:15377"/>
        <dbReference type="ChEBI" id="CHEBI:15378"/>
        <dbReference type="ChEBI" id="CHEBI:16526"/>
        <dbReference type="ChEBI" id="CHEBI:58613"/>
        <dbReference type="ChEBI" id="CHEBI:58866"/>
        <dbReference type="EC" id="4.1.1.48"/>
    </reaction>
</comment>
<evidence type="ECO:0000259" key="10">
    <source>
        <dbReference type="Pfam" id="PF00218"/>
    </source>
</evidence>
<evidence type="ECO:0000256" key="8">
    <source>
        <dbReference type="ARBA" id="ARBA00023239"/>
    </source>
</evidence>
<accession>A0A1H1FRH3</accession>
<comment type="similarity">
    <text evidence="3 9">Belongs to the TrpC family.</text>
</comment>
<gene>
    <name evidence="9" type="primary">trpC</name>
    <name evidence="11" type="ORF">SAMN05216231_3372</name>
</gene>
<dbReference type="EMBL" id="FNKD01000004">
    <property type="protein sequence ID" value="SDR03524.1"/>
    <property type="molecule type" value="Genomic_DNA"/>
</dbReference>
<dbReference type="PANTHER" id="PTHR22854">
    <property type="entry name" value="TRYPTOPHAN BIOSYNTHESIS PROTEIN"/>
    <property type="match status" value="1"/>
</dbReference>
<proteinExistence type="inferred from homology"/>
<reference evidence="11 12" key="1">
    <citation type="submission" date="2016-10" db="EMBL/GenBank/DDBJ databases">
        <authorList>
            <person name="de Groot N.N."/>
        </authorList>
    </citation>
    <scope>NUCLEOTIDE SEQUENCE [LARGE SCALE GENOMIC DNA]</scope>
    <source>
        <strain evidence="11 12">CGMCC 1.10449</strain>
    </source>
</reference>
<dbReference type="PROSITE" id="PS00614">
    <property type="entry name" value="IGPS"/>
    <property type="match status" value="1"/>
</dbReference>
<evidence type="ECO:0000256" key="4">
    <source>
        <dbReference type="ARBA" id="ARBA00022605"/>
    </source>
</evidence>
<evidence type="ECO:0000256" key="1">
    <source>
        <dbReference type="ARBA" id="ARBA00001633"/>
    </source>
</evidence>
<dbReference type="CDD" id="cd00331">
    <property type="entry name" value="IGPS"/>
    <property type="match status" value="1"/>
</dbReference>
<organism evidence="11 12">
    <name type="scientific">Virgibacillus salinus</name>
    <dbReference type="NCBI Taxonomy" id="553311"/>
    <lineage>
        <taxon>Bacteria</taxon>
        <taxon>Bacillati</taxon>
        <taxon>Bacillota</taxon>
        <taxon>Bacilli</taxon>
        <taxon>Bacillales</taxon>
        <taxon>Bacillaceae</taxon>
        <taxon>Virgibacillus</taxon>
    </lineage>
</organism>
<keyword evidence="7 9" id="KW-0057">Aromatic amino acid biosynthesis</keyword>
<dbReference type="InterPro" id="IPR045186">
    <property type="entry name" value="Indole-3-glycerol_P_synth"/>
</dbReference>
<dbReference type="UniPathway" id="UPA00035">
    <property type="reaction ID" value="UER00043"/>
</dbReference>
<evidence type="ECO:0000256" key="9">
    <source>
        <dbReference type="HAMAP-Rule" id="MF_00134"/>
    </source>
</evidence>
<evidence type="ECO:0000313" key="11">
    <source>
        <dbReference type="EMBL" id="SDR03524.1"/>
    </source>
</evidence>
<dbReference type="NCBIfam" id="NF001371">
    <property type="entry name" value="PRK00278.1-3"/>
    <property type="match status" value="1"/>
</dbReference>
<evidence type="ECO:0000256" key="6">
    <source>
        <dbReference type="ARBA" id="ARBA00022822"/>
    </source>
</evidence>
<dbReference type="HAMAP" id="MF_00134_B">
    <property type="entry name" value="IGPS_B"/>
    <property type="match status" value="1"/>
</dbReference>
<dbReference type="InterPro" id="IPR001468">
    <property type="entry name" value="Indole-3-GlycerolPSynthase_CS"/>
</dbReference>
<keyword evidence="8 9" id="KW-0456">Lyase</keyword>
<evidence type="ECO:0000313" key="12">
    <source>
        <dbReference type="Proteomes" id="UP000199444"/>
    </source>
</evidence>
<keyword evidence="4 9" id="KW-0028">Amino-acid biosynthesis</keyword>
<dbReference type="GO" id="GO:0004425">
    <property type="term" value="F:indole-3-glycerol-phosphate synthase activity"/>
    <property type="evidence" value="ECO:0007669"/>
    <property type="project" value="UniProtKB-UniRule"/>
</dbReference>